<feature type="non-terminal residue" evidence="1">
    <location>
        <position position="34"/>
    </location>
</feature>
<gene>
    <name evidence="1" type="ORF">OBE_00470</name>
</gene>
<accession>K1UG37</accession>
<evidence type="ECO:0000313" key="1">
    <source>
        <dbReference type="EMBL" id="EKC77220.1"/>
    </source>
</evidence>
<proteinExistence type="predicted"/>
<dbReference type="AlphaFoldDB" id="K1UG37"/>
<dbReference type="EMBL" id="AJWZ01000316">
    <property type="protein sequence ID" value="EKC77220.1"/>
    <property type="molecule type" value="Genomic_DNA"/>
</dbReference>
<organism evidence="1">
    <name type="scientific">human gut metagenome</name>
    <dbReference type="NCBI Taxonomy" id="408170"/>
    <lineage>
        <taxon>unclassified sequences</taxon>
        <taxon>metagenomes</taxon>
        <taxon>organismal metagenomes</taxon>
    </lineage>
</organism>
<protein>
    <submittedName>
        <fullName evidence="1">Uncharacterized protein</fullName>
    </submittedName>
</protein>
<name>K1UG37_9ZZZZ</name>
<comment type="caution">
    <text evidence="1">The sequence shown here is derived from an EMBL/GenBank/DDBJ whole genome shotgun (WGS) entry which is preliminary data.</text>
</comment>
<reference evidence="1" key="1">
    <citation type="journal article" date="2013" name="Environ. Microbiol.">
        <title>Microbiota from the distal guts of lean and obese adolescents exhibit partial functional redundancy besides clear differences in community structure.</title>
        <authorList>
            <person name="Ferrer M."/>
            <person name="Ruiz A."/>
            <person name="Lanza F."/>
            <person name="Haange S.B."/>
            <person name="Oberbach A."/>
            <person name="Till H."/>
            <person name="Bargiela R."/>
            <person name="Campoy C."/>
            <person name="Segura M.T."/>
            <person name="Richter M."/>
            <person name="von Bergen M."/>
            <person name="Seifert J."/>
            <person name="Suarez A."/>
        </authorList>
    </citation>
    <scope>NUCLEOTIDE SEQUENCE</scope>
</reference>
<sequence>MFGCKDLEALSRDLKDPAYEGLNDDHESKLYHEL</sequence>